<dbReference type="AlphaFoldDB" id="A0A0F0CR12"/>
<evidence type="ECO:0000256" key="1">
    <source>
        <dbReference type="SAM" id="Phobius"/>
    </source>
</evidence>
<name>A0A0F0CR12_9BACT</name>
<keyword evidence="1" id="KW-0472">Membrane</keyword>
<keyword evidence="3" id="KW-1185">Reference proteome</keyword>
<evidence type="ECO:0000313" key="3">
    <source>
        <dbReference type="Proteomes" id="UP000033428"/>
    </source>
</evidence>
<feature type="transmembrane region" description="Helical" evidence="1">
    <location>
        <begin position="36"/>
        <end position="57"/>
    </location>
</feature>
<accession>A0A0F0CR12</accession>
<sequence length="71" mass="7950">MWACLTQYVCPFNVKTFILLSSPICHTRTVLSLDALVTIISPVSFIIVWACLIQFVCPSNIKTFILLSNSN</sequence>
<keyword evidence="1" id="KW-0812">Transmembrane</keyword>
<gene>
    <name evidence="2" type="ORF">OMAG_002166</name>
</gene>
<organism evidence="2 3">
    <name type="scientific">Candidatus Omnitrophus magneticus</name>
    <dbReference type="NCBI Taxonomy" id="1609969"/>
    <lineage>
        <taxon>Bacteria</taxon>
        <taxon>Pseudomonadati</taxon>
        <taxon>Candidatus Omnitrophota</taxon>
        <taxon>Candidatus Omnitrophus</taxon>
    </lineage>
</organism>
<keyword evidence="1" id="KW-1133">Transmembrane helix</keyword>
<evidence type="ECO:0000313" key="2">
    <source>
        <dbReference type="EMBL" id="KJJ83961.1"/>
    </source>
</evidence>
<proteinExistence type="predicted"/>
<dbReference type="Proteomes" id="UP000033428">
    <property type="component" value="Unassembled WGS sequence"/>
</dbReference>
<protein>
    <submittedName>
        <fullName evidence="2">Uncharacterized protein</fullName>
    </submittedName>
</protein>
<comment type="caution">
    <text evidence="2">The sequence shown here is derived from an EMBL/GenBank/DDBJ whole genome shotgun (WGS) entry which is preliminary data.</text>
</comment>
<dbReference type="EMBL" id="JYNY01000431">
    <property type="protein sequence ID" value="KJJ83961.1"/>
    <property type="molecule type" value="Genomic_DNA"/>
</dbReference>
<reference evidence="2 3" key="1">
    <citation type="submission" date="2015-02" db="EMBL/GenBank/DDBJ databases">
        <title>Single-cell genomics of uncultivated deep-branching MTB reveals a conserved set of magnetosome genes.</title>
        <authorList>
            <person name="Kolinko S."/>
            <person name="Richter M."/>
            <person name="Glockner F.O."/>
            <person name="Brachmann A."/>
            <person name="Schuler D."/>
        </authorList>
    </citation>
    <scope>NUCLEOTIDE SEQUENCE [LARGE SCALE GENOMIC DNA]</scope>
    <source>
        <strain evidence="2">SKK-01</strain>
    </source>
</reference>